<dbReference type="InterPro" id="IPR027417">
    <property type="entry name" value="P-loop_NTPase"/>
</dbReference>
<evidence type="ECO:0000313" key="6">
    <source>
        <dbReference type="Ensembl" id="ENSORLP00015018678.1"/>
    </source>
</evidence>
<keyword evidence="4" id="KW-0175">Coiled coil</keyword>
<protein>
    <submittedName>
        <fullName evidence="6">GTPase IMAP family member 7-like</fullName>
    </submittedName>
</protein>
<dbReference type="CDD" id="cd01852">
    <property type="entry name" value="AIG1"/>
    <property type="match status" value="1"/>
</dbReference>
<proteinExistence type="inferred from homology"/>
<reference evidence="6 7" key="2">
    <citation type="submission" date="2017-04" db="EMBL/GenBank/DDBJ databases">
        <title>CpG methylation of centromeres and impact of large insertions on vertebrate speciation.</title>
        <authorList>
            <person name="Ichikawa K."/>
            <person name="Yoshimura J."/>
            <person name="Morishita S."/>
        </authorList>
    </citation>
    <scope>NUCLEOTIDE SEQUENCE</scope>
    <source>
        <strain evidence="6 7">HSOK</strain>
    </source>
</reference>
<dbReference type="PANTHER" id="PTHR10903">
    <property type="entry name" value="GTPASE, IMAP FAMILY MEMBER-RELATED"/>
    <property type="match status" value="1"/>
</dbReference>
<dbReference type="PROSITE" id="PS51720">
    <property type="entry name" value="G_AIG1"/>
    <property type="match status" value="1"/>
</dbReference>
<dbReference type="FunFam" id="3.40.50.300:FF:000366">
    <property type="entry name" value="GTPase, IMAP family member 2"/>
    <property type="match status" value="1"/>
</dbReference>
<reference evidence="6" key="3">
    <citation type="submission" date="2025-08" db="UniProtKB">
        <authorList>
            <consortium name="Ensembl"/>
        </authorList>
    </citation>
    <scope>IDENTIFICATION</scope>
    <source>
        <strain evidence="6">HSOK</strain>
    </source>
</reference>
<organism evidence="6 7">
    <name type="scientific">Oryzias latipes</name>
    <name type="common">Japanese rice fish</name>
    <name type="synonym">Japanese killifish</name>
    <dbReference type="NCBI Taxonomy" id="8090"/>
    <lineage>
        <taxon>Eukaryota</taxon>
        <taxon>Metazoa</taxon>
        <taxon>Chordata</taxon>
        <taxon>Craniata</taxon>
        <taxon>Vertebrata</taxon>
        <taxon>Euteleostomi</taxon>
        <taxon>Actinopterygii</taxon>
        <taxon>Neopterygii</taxon>
        <taxon>Teleostei</taxon>
        <taxon>Neoteleostei</taxon>
        <taxon>Acanthomorphata</taxon>
        <taxon>Ovalentaria</taxon>
        <taxon>Atherinomorphae</taxon>
        <taxon>Beloniformes</taxon>
        <taxon>Adrianichthyidae</taxon>
        <taxon>Oryziinae</taxon>
        <taxon>Oryzias</taxon>
    </lineage>
</organism>
<dbReference type="AlphaFoldDB" id="A0A3P9IFP4"/>
<name>A0A3P9IFP4_ORYLA</name>
<reference key="1">
    <citation type="journal article" date="2007" name="Nature">
        <title>The medaka draft genome and insights into vertebrate genome evolution.</title>
        <authorList>
            <person name="Kasahara M."/>
            <person name="Naruse K."/>
            <person name="Sasaki S."/>
            <person name="Nakatani Y."/>
            <person name="Qu W."/>
            <person name="Ahsan B."/>
            <person name="Yamada T."/>
            <person name="Nagayasu Y."/>
            <person name="Doi K."/>
            <person name="Kasai Y."/>
            <person name="Jindo T."/>
            <person name="Kobayashi D."/>
            <person name="Shimada A."/>
            <person name="Toyoda A."/>
            <person name="Kuroki Y."/>
            <person name="Fujiyama A."/>
            <person name="Sasaki T."/>
            <person name="Shimizu A."/>
            <person name="Asakawa S."/>
            <person name="Shimizu N."/>
            <person name="Hashimoto S."/>
            <person name="Yang J."/>
            <person name="Lee Y."/>
            <person name="Matsushima K."/>
            <person name="Sugano S."/>
            <person name="Sakaizumi M."/>
            <person name="Narita T."/>
            <person name="Ohishi K."/>
            <person name="Haga S."/>
            <person name="Ohta F."/>
            <person name="Nomoto H."/>
            <person name="Nogata K."/>
            <person name="Morishita T."/>
            <person name="Endo T."/>
            <person name="Shin-I T."/>
            <person name="Takeda H."/>
            <person name="Morishita S."/>
            <person name="Kohara Y."/>
        </authorList>
    </citation>
    <scope>NUCLEOTIDE SEQUENCE [LARGE SCALE GENOMIC DNA]</scope>
    <source>
        <strain>Hd-rR</strain>
    </source>
</reference>
<evidence type="ECO:0000256" key="2">
    <source>
        <dbReference type="ARBA" id="ARBA00022741"/>
    </source>
</evidence>
<dbReference type="InterPro" id="IPR006703">
    <property type="entry name" value="G_AIG1"/>
</dbReference>
<dbReference type="Pfam" id="PF04548">
    <property type="entry name" value="AIG1"/>
    <property type="match status" value="1"/>
</dbReference>
<dbReference type="Proteomes" id="UP000265200">
    <property type="component" value="Chromosome 22"/>
</dbReference>
<dbReference type="SUPFAM" id="SSF52540">
    <property type="entry name" value="P-loop containing nucleoside triphosphate hydrolases"/>
    <property type="match status" value="1"/>
</dbReference>
<dbReference type="PANTHER" id="PTHR10903:SF112">
    <property type="entry name" value="SI:CH211-113E8.5"/>
    <property type="match status" value="1"/>
</dbReference>
<evidence type="ECO:0000259" key="5">
    <source>
        <dbReference type="PROSITE" id="PS51720"/>
    </source>
</evidence>
<dbReference type="Gene3D" id="3.40.50.300">
    <property type="entry name" value="P-loop containing nucleotide triphosphate hydrolases"/>
    <property type="match status" value="1"/>
</dbReference>
<dbReference type="Ensembl" id="ENSORLT00015027475.1">
    <property type="protein sequence ID" value="ENSORLP00015018678.1"/>
    <property type="gene ID" value="ENSORLG00015019729.1"/>
</dbReference>
<keyword evidence="2" id="KW-0547">Nucleotide-binding</keyword>
<evidence type="ECO:0000313" key="7">
    <source>
        <dbReference type="Proteomes" id="UP000265200"/>
    </source>
</evidence>
<sequence>MYAPPPPQPQGPKKESNALRIVLVGKTGAGKSATGNTILGRKAFHSHLSPRSLTIDSNKAYGQIQGSNVLVVDTPGLFDTILDEDVLMKKIEKCMALADPGPHIFLFVLRLGRFTQEEQDTVKMFLERFGERVSRYSIMLFTHGDKLKRQTIEEFISKSEGLTEILYSFSGRYHVFNNEADDAEQAKQLMDKMMKVVNENKGRYFTNKMLERAKKILNKKKQKASKERKMIEKQRRNTMKNEVKTEMLLNGQRVKKNKCVVQ</sequence>
<dbReference type="InterPro" id="IPR045058">
    <property type="entry name" value="GIMA/IAN/Toc"/>
</dbReference>
<evidence type="ECO:0000256" key="4">
    <source>
        <dbReference type="SAM" id="Coils"/>
    </source>
</evidence>
<comment type="similarity">
    <text evidence="1">Belongs to the TRAFAC class TrmE-Era-EngA-EngB-Septin-like GTPase superfamily. AIG1/Toc34/Toc159-like paraseptin GTPase family. IAN subfamily.</text>
</comment>
<dbReference type="GO" id="GO:0005525">
    <property type="term" value="F:GTP binding"/>
    <property type="evidence" value="ECO:0007669"/>
    <property type="project" value="UniProtKB-KW"/>
</dbReference>
<keyword evidence="3" id="KW-0342">GTP-binding</keyword>
<reference evidence="6" key="4">
    <citation type="submission" date="2025-09" db="UniProtKB">
        <authorList>
            <consortium name="Ensembl"/>
        </authorList>
    </citation>
    <scope>IDENTIFICATION</scope>
    <source>
        <strain evidence="6">HSOK</strain>
    </source>
</reference>
<evidence type="ECO:0000256" key="1">
    <source>
        <dbReference type="ARBA" id="ARBA00008535"/>
    </source>
</evidence>
<accession>A0A3P9IFP4</accession>
<feature type="coiled-coil region" evidence="4">
    <location>
        <begin position="207"/>
        <end position="241"/>
    </location>
</feature>
<feature type="domain" description="AIG1-type G" evidence="5">
    <location>
        <begin position="16"/>
        <end position="214"/>
    </location>
</feature>
<evidence type="ECO:0000256" key="3">
    <source>
        <dbReference type="ARBA" id="ARBA00023134"/>
    </source>
</evidence>